<sequence>MKNEAYIILLLLLSTTVSIAQNIPINESKFISIGGIEQWITIQGKDRSKPVVLFIHGGPGSTMSQYDNTMYGEWKNDFVLVNWDQRGAGRTYGRNVPATVDEAYWIENPLTVKQMTKDGIELAQYLIQYLNQEKIILVGTSWGSILGTEMALSNPELFHAYVGNAQFVNFSENINYAYQTVLEMVKKSNDVNAIKILESLGKPPYANAKSYGQLLRVVKKYERKNSTPAPTTWFKLALEYDNEKDSKHRYDGDDYSFVHFVGHGKLGIKSMVSDIDFNMTGTEFKTPVYLIQGENDILTAKEVNRPYFDKIVAPDKVYFLVPNAGHGHNQFVVEKQYEVVKMSVYGELTDRN</sequence>
<dbReference type="SUPFAM" id="SSF53474">
    <property type="entry name" value="alpha/beta-Hydrolases"/>
    <property type="match status" value="1"/>
</dbReference>
<evidence type="ECO:0000313" key="4">
    <source>
        <dbReference type="EMBL" id="RKN76788.1"/>
    </source>
</evidence>
<comment type="similarity">
    <text evidence="1">Belongs to the peptidase S33 family.</text>
</comment>
<dbReference type="GO" id="GO:0008233">
    <property type="term" value="F:peptidase activity"/>
    <property type="evidence" value="ECO:0007669"/>
    <property type="project" value="InterPro"/>
</dbReference>
<organism evidence="4 5">
    <name type="scientific">Ulvibacterium marinum</name>
    <dbReference type="NCBI Taxonomy" id="2419782"/>
    <lineage>
        <taxon>Bacteria</taxon>
        <taxon>Pseudomonadati</taxon>
        <taxon>Bacteroidota</taxon>
        <taxon>Flavobacteriia</taxon>
        <taxon>Flavobacteriales</taxon>
        <taxon>Flavobacteriaceae</taxon>
        <taxon>Ulvibacterium</taxon>
    </lineage>
</organism>
<dbReference type="EMBL" id="RBCJ01000006">
    <property type="protein sequence ID" value="RKN76788.1"/>
    <property type="molecule type" value="Genomic_DNA"/>
</dbReference>
<reference evidence="4 5" key="1">
    <citation type="submission" date="2018-10" db="EMBL/GenBank/DDBJ databases">
        <title>Ulvibacterium marinum gen. nov., sp. nov., a novel marine bacterium of the family Flavobacteriaceae, isolated from a culture of the green alga Ulva prolifera.</title>
        <authorList>
            <person name="Zhang Z."/>
        </authorList>
    </citation>
    <scope>NUCLEOTIDE SEQUENCE [LARGE SCALE GENOMIC DNA]</scope>
    <source>
        <strain evidence="4 5">CCMM003</strain>
    </source>
</reference>
<dbReference type="Gene3D" id="3.40.50.1820">
    <property type="entry name" value="alpha/beta hydrolase"/>
    <property type="match status" value="1"/>
</dbReference>
<dbReference type="GO" id="GO:0006508">
    <property type="term" value="P:proteolysis"/>
    <property type="evidence" value="ECO:0007669"/>
    <property type="project" value="InterPro"/>
</dbReference>
<dbReference type="Pfam" id="PF00561">
    <property type="entry name" value="Abhydrolase_1"/>
    <property type="match status" value="1"/>
</dbReference>
<gene>
    <name evidence="4" type="ORF">D7Z94_23680</name>
</gene>
<evidence type="ECO:0000259" key="3">
    <source>
        <dbReference type="Pfam" id="PF00561"/>
    </source>
</evidence>
<proteinExistence type="inferred from homology"/>
<dbReference type="InterPro" id="IPR002410">
    <property type="entry name" value="Peptidase_S33"/>
</dbReference>
<dbReference type="OrthoDB" id="9796770at2"/>
<accession>A0A3B0BWT3</accession>
<comment type="caution">
    <text evidence="4">The sequence shown here is derived from an EMBL/GenBank/DDBJ whole genome shotgun (WGS) entry which is preliminary data.</text>
</comment>
<dbReference type="InterPro" id="IPR000073">
    <property type="entry name" value="AB_hydrolase_1"/>
</dbReference>
<dbReference type="PRINTS" id="PR00793">
    <property type="entry name" value="PROAMNOPTASE"/>
</dbReference>
<dbReference type="Proteomes" id="UP000276603">
    <property type="component" value="Unassembled WGS sequence"/>
</dbReference>
<dbReference type="RefSeq" id="WP_120714135.1">
    <property type="nucleotide sequence ID" value="NZ_RBCJ01000006.1"/>
</dbReference>
<evidence type="ECO:0000256" key="2">
    <source>
        <dbReference type="ARBA" id="ARBA00022801"/>
    </source>
</evidence>
<keyword evidence="2 4" id="KW-0378">Hydrolase</keyword>
<keyword evidence="5" id="KW-1185">Reference proteome</keyword>
<protein>
    <submittedName>
        <fullName evidence="4">Alpha/beta hydrolase</fullName>
    </submittedName>
</protein>
<dbReference type="AlphaFoldDB" id="A0A3B0BWT3"/>
<feature type="domain" description="AB hydrolase-1" evidence="3">
    <location>
        <begin position="50"/>
        <end position="326"/>
    </location>
</feature>
<evidence type="ECO:0000256" key="1">
    <source>
        <dbReference type="ARBA" id="ARBA00010088"/>
    </source>
</evidence>
<dbReference type="PANTHER" id="PTHR43329">
    <property type="entry name" value="EPOXIDE HYDROLASE"/>
    <property type="match status" value="1"/>
</dbReference>
<name>A0A3B0BWT3_9FLAO</name>
<dbReference type="InterPro" id="IPR029058">
    <property type="entry name" value="AB_hydrolase_fold"/>
</dbReference>
<evidence type="ECO:0000313" key="5">
    <source>
        <dbReference type="Proteomes" id="UP000276603"/>
    </source>
</evidence>